<reference evidence="1 3" key="1">
    <citation type="submission" date="2020-05" db="EMBL/GenBank/DDBJ databases">
        <authorList>
            <person name="Khan S.A."/>
            <person name="Jeon C.O."/>
            <person name="Chun B.H."/>
        </authorList>
    </citation>
    <scope>NUCLEOTIDE SEQUENCE [LARGE SCALE GENOMIC DNA]</scope>
    <source>
        <strain evidence="1 3">S1162</strain>
    </source>
</reference>
<dbReference type="EMBL" id="JABFCR010000015">
    <property type="protein sequence ID" value="NNU33611.1"/>
    <property type="molecule type" value="Genomic_DNA"/>
</dbReference>
<organism evidence="1 3">
    <name type="scientific">Mucilaginibacter humi</name>
    <dbReference type="NCBI Taxonomy" id="2732510"/>
    <lineage>
        <taxon>Bacteria</taxon>
        <taxon>Pseudomonadati</taxon>
        <taxon>Bacteroidota</taxon>
        <taxon>Sphingobacteriia</taxon>
        <taxon>Sphingobacteriales</taxon>
        <taxon>Sphingobacteriaceae</taxon>
        <taxon>Mucilaginibacter</taxon>
    </lineage>
</organism>
<comment type="caution">
    <text evidence="1">The sequence shown here is derived from an EMBL/GenBank/DDBJ whole genome shotgun (WGS) entry which is preliminary data.</text>
</comment>
<keyword evidence="3" id="KW-1185">Reference proteome</keyword>
<evidence type="ECO:0000313" key="1">
    <source>
        <dbReference type="EMBL" id="NNU33563.1"/>
    </source>
</evidence>
<dbReference type="RefSeq" id="WP_175269257.1">
    <property type="nucleotide sequence ID" value="NZ_JABFCR010000014.1"/>
</dbReference>
<sequence length="142" mass="15725">MKKILFFAAIAVIAGCNNNPSSVNTSTNKNVPTQKYVVTTHKDKFNDAKSAYEDVPTVDTLLSANDTTAYLDAVKKWYDLKIDERKNFKFSAKSFTIVDKNGVDLTVKLPLNIVNGINNRVRSLPEVKKLIDDTNADSLATP</sequence>
<protein>
    <recommendedName>
        <fullName evidence="4">DUF4468 domain-containing protein</fullName>
    </recommendedName>
</protein>
<evidence type="ECO:0000313" key="3">
    <source>
        <dbReference type="Proteomes" id="UP000566071"/>
    </source>
</evidence>
<proteinExistence type="predicted"/>
<evidence type="ECO:0008006" key="4">
    <source>
        <dbReference type="Google" id="ProtNLM"/>
    </source>
</evidence>
<accession>A0ABX1W0V4</accession>
<name>A0ABX1W0V4_9SPHI</name>
<evidence type="ECO:0000313" key="2">
    <source>
        <dbReference type="EMBL" id="NNU33611.1"/>
    </source>
</evidence>
<dbReference type="PROSITE" id="PS51257">
    <property type="entry name" value="PROKAR_LIPOPROTEIN"/>
    <property type="match status" value="1"/>
</dbReference>
<gene>
    <name evidence="1" type="ORF">HK413_04335</name>
    <name evidence="2" type="ORF">HK413_04610</name>
</gene>
<dbReference type="Proteomes" id="UP000566071">
    <property type="component" value="Unassembled WGS sequence"/>
</dbReference>
<dbReference type="EMBL" id="JABFCR010000014">
    <property type="protein sequence ID" value="NNU33563.1"/>
    <property type="molecule type" value="Genomic_DNA"/>
</dbReference>